<evidence type="ECO:0000256" key="5">
    <source>
        <dbReference type="ARBA" id="ARBA00048045"/>
    </source>
</evidence>
<gene>
    <name evidence="6" type="primary">tadA</name>
    <name evidence="8" type="ORF">TH53_11365</name>
</gene>
<comment type="subunit">
    <text evidence="6">Homodimer.</text>
</comment>
<dbReference type="HAMAP" id="MF_00972">
    <property type="entry name" value="tRNA_aden_deaminase"/>
    <property type="match status" value="1"/>
</dbReference>
<protein>
    <recommendedName>
        <fullName evidence="6">tRNA-specific adenosine deaminase</fullName>
        <ecNumber evidence="6">3.5.4.33</ecNumber>
    </recommendedName>
</protein>
<dbReference type="PANTHER" id="PTHR11079:SF202">
    <property type="entry name" value="TRNA-SPECIFIC ADENOSINE DEAMINASE"/>
    <property type="match status" value="1"/>
</dbReference>
<dbReference type="CDD" id="cd01285">
    <property type="entry name" value="nucleoside_deaminase"/>
    <property type="match status" value="1"/>
</dbReference>
<dbReference type="STRING" id="1503925.TH53_11365"/>
<evidence type="ECO:0000256" key="4">
    <source>
        <dbReference type="ARBA" id="ARBA00022833"/>
    </source>
</evidence>
<proteinExistence type="inferred from homology"/>
<keyword evidence="1 6" id="KW-0819">tRNA processing</keyword>
<evidence type="ECO:0000256" key="3">
    <source>
        <dbReference type="ARBA" id="ARBA00022801"/>
    </source>
</evidence>
<sequence length="157" mass="17482">MSYYNFSGENDLPKEDEHYMRLALQEAQIAFDHDEVPIGAVIVCKGRIVGRGHNLTEQLNDVTAHAEMQAFTAASLTLGGKYLKDCTLYVTVEPCVMCAGAAYWTQISRLVYGASEEKRGFTSRNANLLHPKTVTEKGVLAEECAALMKRFFKNKRG</sequence>
<comment type="cofactor">
    <cofactor evidence="6">
        <name>Zn(2+)</name>
        <dbReference type="ChEBI" id="CHEBI:29105"/>
    </cofactor>
    <text evidence="6">Binds 1 zinc ion per subunit.</text>
</comment>
<comment type="caution">
    <text evidence="8">The sequence shown here is derived from an EMBL/GenBank/DDBJ whole genome shotgun (WGS) entry which is preliminary data.</text>
</comment>
<evidence type="ECO:0000256" key="2">
    <source>
        <dbReference type="ARBA" id="ARBA00022723"/>
    </source>
</evidence>
<dbReference type="GO" id="GO:0052717">
    <property type="term" value="F:tRNA-specific adenosine-34 deaminase activity"/>
    <property type="evidence" value="ECO:0007669"/>
    <property type="project" value="UniProtKB-UniRule"/>
</dbReference>
<evidence type="ECO:0000256" key="6">
    <source>
        <dbReference type="HAMAP-Rule" id="MF_00972"/>
    </source>
</evidence>
<dbReference type="InterPro" id="IPR028883">
    <property type="entry name" value="tRNA_aden_deaminase"/>
</dbReference>
<evidence type="ECO:0000313" key="9">
    <source>
        <dbReference type="Proteomes" id="UP000032049"/>
    </source>
</evidence>
<comment type="catalytic activity">
    <reaction evidence="5 6">
        <text>adenosine(34) in tRNA + H2O + H(+) = inosine(34) in tRNA + NH4(+)</text>
        <dbReference type="Rhea" id="RHEA:43168"/>
        <dbReference type="Rhea" id="RHEA-COMP:10373"/>
        <dbReference type="Rhea" id="RHEA-COMP:10374"/>
        <dbReference type="ChEBI" id="CHEBI:15377"/>
        <dbReference type="ChEBI" id="CHEBI:15378"/>
        <dbReference type="ChEBI" id="CHEBI:28938"/>
        <dbReference type="ChEBI" id="CHEBI:74411"/>
        <dbReference type="ChEBI" id="CHEBI:82852"/>
        <dbReference type="EC" id="3.5.4.33"/>
    </reaction>
</comment>
<feature type="active site" description="Proton donor" evidence="6">
    <location>
        <position position="67"/>
    </location>
</feature>
<dbReference type="Pfam" id="PF00383">
    <property type="entry name" value="dCMP_cyt_deam_1"/>
    <property type="match status" value="1"/>
</dbReference>
<name>A0A0D0F600_9SPHI</name>
<dbReference type="SUPFAM" id="SSF53927">
    <property type="entry name" value="Cytidine deaminase-like"/>
    <property type="match status" value="1"/>
</dbReference>
<dbReference type="PANTHER" id="PTHR11079">
    <property type="entry name" value="CYTOSINE DEAMINASE FAMILY MEMBER"/>
    <property type="match status" value="1"/>
</dbReference>
<evidence type="ECO:0000256" key="1">
    <source>
        <dbReference type="ARBA" id="ARBA00022694"/>
    </source>
</evidence>
<dbReference type="EC" id="3.5.4.33" evidence="6"/>
<dbReference type="InterPro" id="IPR016193">
    <property type="entry name" value="Cytidine_deaminase-like"/>
</dbReference>
<dbReference type="Gene3D" id="3.40.140.10">
    <property type="entry name" value="Cytidine Deaminase, domain 2"/>
    <property type="match status" value="1"/>
</dbReference>
<comment type="similarity">
    <text evidence="6">Belongs to the cytidine and deoxycytidylate deaminase family.</text>
</comment>
<keyword evidence="4 6" id="KW-0862">Zinc</keyword>
<dbReference type="InterPro" id="IPR002125">
    <property type="entry name" value="CMP_dCMP_dom"/>
</dbReference>
<dbReference type="RefSeq" id="WP_041882020.1">
    <property type="nucleotide sequence ID" value="NZ_CP157278.1"/>
</dbReference>
<dbReference type="GO" id="GO:0002100">
    <property type="term" value="P:tRNA wobble adenosine to inosine editing"/>
    <property type="evidence" value="ECO:0007669"/>
    <property type="project" value="UniProtKB-UniRule"/>
</dbReference>
<dbReference type="PROSITE" id="PS51747">
    <property type="entry name" value="CYT_DCMP_DEAMINASES_2"/>
    <property type="match status" value="1"/>
</dbReference>
<dbReference type="GO" id="GO:0008270">
    <property type="term" value="F:zinc ion binding"/>
    <property type="evidence" value="ECO:0007669"/>
    <property type="project" value="UniProtKB-UniRule"/>
</dbReference>
<keyword evidence="9" id="KW-1185">Reference proteome</keyword>
<evidence type="ECO:0000259" key="7">
    <source>
        <dbReference type="PROSITE" id="PS51747"/>
    </source>
</evidence>
<dbReference type="EMBL" id="JXRA01000047">
    <property type="protein sequence ID" value="KIO77058.1"/>
    <property type="molecule type" value="Genomic_DNA"/>
</dbReference>
<keyword evidence="3 6" id="KW-0378">Hydrolase</keyword>
<accession>A0A0D0F600</accession>
<reference evidence="8 9" key="1">
    <citation type="submission" date="2015-01" db="EMBL/GenBank/DDBJ databases">
        <title>Draft genome sequence of Pedobacter sp. NL19 isolated from sludge of an effluent treatment pond in an abandoned uranium mine.</title>
        <authorList>
            <person name="Santos T."/>
            <person name="Caetano T."/>
            <person name="Covas C."/>
            <person name="Cruz A."/>
            <person name="Mendo S."/>
        </authorList>
    </citation>
    <scope>NUCLEOTIDE SEQUENCE [LARGE SCALE GENOMIC DNA]</scope>
    <source>
        <strain evidence="8 9">NL19</strain>
    </source>
</reference>
<organism evidence="8 9">
    <name type="scientific">Pedobacter lusitanus</name>
    <dbReference type="NCBI Taxonomy" id="1503925"/>
    <lineage>
        <taxon>Bacteria</taxon>
        <taxon>Pseudomonadati</taxon>
        <taxon>Bacteroidota</taxon>
        <taxon>Sphingobacteriia</taxon>
        <taxon>Sphingobacteriales</taxon>
        <taxon>Sphingobacteriaceae</taxon>
        <taxon>Pedobacter</taxon>
    </lineage>
</organism>
<keyword evidence="2 6" id="KW-0479">Metal-binding</keyword>
<feature type="binding site" evidence="6">
    <location>
        <position position="65"/>
    </location>
    <ligand>
        <name>Zn(2+)</name>
        <dbReference type="ChEBI" id="CHEBI:29105"/>
        <note>catalytic</note>
    </ligand>
</feature>
<feature type="binding site" evidence="6">
    <location>
        <position position="95"/>
    </location>
    <ligand>
        <name>Zn(2+)</name>
        <dbReference type="ChEBI" id="CHEBI:29105"/>
        <note>catalytic</note>
    </ligand>
</feature>
<feature type="domain" description="CMP/dCMP-type deaminase" evidence="7">
    <location>
        <begin position="14"/>
        <end position="124"/>
    </location>
</feature>
<dbReference type="AlphaFoldDB" id="A0A0D0F600"/>
<feature type="binding site" evidence="6">
    <location>
        <position position="98"/>
    </location>
    <ligand>
        <name>Zn(2+)</name>
        <dbReference type="ChEBI" id="CHEBI:29105"/>
        <note>catalytic</note>
    </ligand>
</feature>
<dbReference type="OrthoDB" id="9802676at2"/>
<evidence type="ECO:0000313" key="8">
    <source>
        <dbReference type="EMBL" id="KIO77058.1"/>
    </source>
</evidence>
<comment type="function">
    <text evidence="6">Catalyzes the deamination of adenosine to inosine at the wobble position 34 of tRNA(Arg2).</text>
</comment>
<dbReference type="Proteomes" id="UP000032049">
    <property type="component" value="Unassembled WGS sequence"/>
</dbReference>